<organism evidence="2 3">
    <name type="scientific">Pseudomonas mangrovi</name>
    <dbReference type="NCBI Taxonomy" id="2161748"/>
    <lineage>
        <taxon>Bacteria</taxon>
        <taxon>Pseudomonadati</taxon>
        <taxon>Pseudomonadota</taxon>
        <taxon>Gammaproteobacteria</taxon>
        <taxon>Pseudomonadales</taxon>
        <taxon>Pseudomonadaceae</taxon>
        <taxon>Pseudomonas</taxon>
    </lineage>
</organism>
<dbReference type="AlphaFoldDB" id="A0A2T5PAU4"/>
<reference evidence="2 3" key="1">
    <citation type="submission" date="2018-04" db="EMBL/GenBank/DDBJ databases">
        <title>Pseudomonas sp. nov., isolated from mangrove soil.</title>
        <authorList>
            <person name="Chen C."/>
        </authorList>
    </citation>
    <scope>NUCLEOTIDE SEQUENCE [LARGE SCALE GENOMIC DNA]</scope>
    <source>
        <strain evidence="2 3">TC-11</strain>
    </source>
</reference>
<dbReference type="OrthoDB" id="9808310at2"/>
<evidence type="ECO:0000259" key="1">
    <source>
        <dbReference type="Pfam" id="PF02627"/>
    </source>
</evidence>
<keyword evidence="3" id="KW-1185">Reference proteome</keyword>
<dbReference type="PANTHER" id="PTHR35446:SF3">
    <property type="entry name" value="CMD DOMAIN-CONTAINING PROTEIN"/>
    <property type="match status" value="1"/>
</dbReference>
<dbReference type="InterPro" id="IPR029032">
    <property type="entry name" value="AhpD-like"/>
</dbReference>
<evidence type="ECO:0000313" key="3">
    <source>
        <dbReference type="Proteomes" id="UP000244064"/>
    </source>
</evidence>
<dbReference type="EMBL" id="QASN01000014">
    <property type="protein sequence ID" value="PTU74860.1"/>
    <property type="molecule type" value="Genomic_DNA"/>
</dbReference>
<accession>A0A2T5PAU4</accession>
<dbReference type="Proteomes" id="UP000244064">
    <property type="component" value="Unassembled WGS sequence"/>
</dbReference>
<dbReference type="InterPro" id="IPR004675">
    <property type="entry name" value="AhpD_core"/>
</dbReference>
<evidence type="ECO:0000313" key="2">
    <source>
        <dbReference type="EMBL" id="PTU74860.1"/>
    </source>
</evidence>
<proteinExistence type="predicted"/>
<keyword evidence="2" id="KW-0575">Peroxidase</keyword>
<name>A0A2T5PAU4_9PSED</name>
<dbReference type="Pfam" id="PF02627">
    <property type="entry name" value="CMD"/>
    <property type="match status" value="1"/>
</dbReference>
<dbReference type="RefSeq" id="WP_108106760.1">
    <property type="nucleotide sequence ID" value="NZ_QASN01000014.1"/>
</dbReference>
<comment type="caution">
    <text evidence="2">The sequence shown here is derived from an EMBL/GenBank/DDBJ whole genome shotgun (WGS) entry which is preliminary data.</text>
</comment>
<dbReference type="NCBIfam" id="TIGR00778">
    <property type="entry name" value="ahpD_dom"/>
    <property type="match status" value="1"/>
</dbReference>
<dbReference type="Gene3D" id="1.20.1290.10">
    <property type="entry name" value="AhpD-like"/>
    <property type="match status" value="1"/>
</dbReference>
<keyword evidence="2" id="KW-0560">Oxidoreductase</keyword>
<feature type="domain" description="Carboxymuconolactone decarboxylase-like" evidence="1">
    <location>
        <begin position="41"/>
        <end position="109"/>
    </location>
</feature>
<dbReference type="InterPro" id="IPR003779">
    <property type="entry name" value="CMD-like"/>
</dbReference>
<sequence>MSVIALPSSSQLPLPSQALLATVQRRQGRVPNMLRVLGHSPAALAGYLQLAEQLAGGGLNAAERERVALAVSQANACDYCLRAHAWLAGRQGLSSEEQALARQAGEGDALAQFARALVEGRGRVGDEVFAQARRAGLDETRMVEVVAQVACMTLSNYLNNLAQTEIDFPA</sequence>
<dbReference type="SUPFAM" id="SSF69118">
    <property type="entry name" value="AhpD-like"/>
    <property type="match status" value="1"/>
</dbReference>
<gene>
    <name evidence="2" type="ORF">DBO85_08125</name>
</gene>
<protein>
    <submittedName>
        <fullName evidence="2">Alkylhydroperoxidase</fullName>
    </submittedName>
</protein>
<dbReference type="PANTHER" id="PTHR35446">
    <property type="entry name" value="SI:CH211-175M2.5"/>
    <property type="match status" value="1"/>
</dbReference>
<dbReference type="GO" id="GO:0051920">
    <property type="term" value="F:peroxiredoxin activity"/>
    <property type="evidence" value="ECO:0007669"/>
    <property type="project" value="InterPro"/>
</dbReference>